<dbReference type="AlphaFoldDB" id="A0A835QRE8"/>
<sequence length="156" mass="17135">MAIKEKSSPASDAGKLLRLTPGGVSDEELLQFIEEMTANADRVQETVLAEILSQNSGTEYLRRYDLGGATDRATLQGQDIQPDIQRIANGDRSPILSGHPITEFLTSSGTSAGERKLMPTVKDELDRRQLLYSLLMPVMKRHVTGLDKGRLFTSCS</sequence>
<dbReference type="Proteomes" id="UP000639772">
    <property type="component" value="Chromosome 6"/>
</dbReference>
<evidence type="ECO:0000313" key="2">
    <source>
        <dbReference type="Proteomes" id="UP000639772"/>
    </source>
</evidence>
<dbReference type="Pfam" id="PF03321">
    <property type="entry name" value="GH3"/>
    <property type="match status" value="1"/>
</dbReference>
<dbReference type="EMBL" id="JADCNM010000006">
    <property type="protein sequence ID" value="KAG0478220.1"/>
    <property type="molecule type" value="Genomic_DNA"/>
</dbReference>
<evidence type="ECO:0000313" key="1">
    <source>
        <dbReference type="EMBL" id="KAG0478220.1"/>
    </source>
</evidence>
<organism evidence="1 2">
    <name type="scientific">Vanilla planifolia</name>
    <name type="common">Vanilla</name>
    <dbReference type="NCBI Taxonomy" id="51239"/>
    <lineage>
        <taxon>Eukaryota</taxon>
        <taxon>Viridiplantae</taxon>
        <taxon>Streptophyta</taxon>
        <taxon>Embryophyta</taxon>
        <taxon>Tracheophyta</taxon>
        <taxon>Spermatophyta</taxon>
        <taxon>Magnoliopsida</taxon>
        <taxon>Liliopsida</taxon>
        <taxon>Asparagales</taxon>
        <taxon>Orchidaceae</taxon>
        <taxon>Vanilloideae</taxon>
        <taxon>Vanilleae</taxon>
        <taxon>Vanilla</taxon>
    </lineage>
</organism>
<dbReference type="PANTHER" id="PTHR31901:SF96">
    <property type="entry name" value="INDOLE-3-ACETIC ACID-AMIDO SYNTHETASE GH3.1-RELATED"/>
    <property type="match status" value="1"/>
</dbReference>
<name>A0A835QRE8_VANPL</name>
<dbReference type="PANTHER" id="PTHR31901">
    <property type="entry name" value="GH3 DOMAIN-CONTAINING PROTEIN"/>
    <property type="match status" value="1"/>
</dbReference>
<dbReference type="InterPro" id="IPR004993">
    <property type="entry name" value="GH3"/>
</dbReference>
<proteinExistence type="predicted"/>
<comment type="caution">
    <text evidence="1">The sequence shown here is derived from an EMBL/GenBank/DDBJ whole genome shotgun (WGS) entry which is preliminary data.</text>
</comment>
<protein>
    <submittedName>
        <fullName evidence="1">Uncharacterized protein</fullName>
    </submittedName>
</protein>
<dbReference type="GO" id="GO:0016881">
    <property type="term" value="F:acid-amino acid ligase activity"/>
    <property type="evidence" value="ECO:0007669"/>
    <property type="project" value="TreeGrafter"/>
</dbReference>
<gene>
    <name evidence="1" type="ORF">HPP92_012939</name>
</gene>
<reference evidence="1 2" key="1">
    <citation type="journal article" date="2020" name="Nat. Food">
        <title>A phased Vanilla planifolia genome enables genetic improvement of flavour and production.</title>
        <authorList>
            <person name="Hasing T."/>
            <person name="Tang H."/>
            <person name="Brym M."/>
            <person name="Khazi F."/>
            <person name="Huang T."/>
            <person name="Chambers A.H."/>
        </authorList>
    </citation>
    <scope>NUCLEOTIDE SEQUENCE [LARGE SCALE GENOMIC DNA]</scope>
    <source>
        <tissue evidence="1">Leaf</tissue>
    </source>
</reference>
<dbReference type="GO" id="GO:0005737">
    <property type="term" value="C:cytoplasm"/>
    <property type="evidence" value="ECO:0007669"/>
    <property type="project" value="TreeGrafter"/>
</dbReference>
<dbReference type="OrthoDB" id="780377at2759"/>
<accession>A0A835QRE8</accession>